<keyword evidence="3" id="KW-1185">Reference proteome</keyword>
<evidence type="ECO:0000313" key="2">
    <source>
        <dbReference type="EMBL" id="KAL3700111.1"/>
    </source>
</evidence>
<dbReference type="Proteomes" id="UP001633002">
    <property type="component" value="Unassembled WGS sequence"/>
</dbReference>
<comment type="caution">
    <text evidence="2">The sequence shown here is derived from an EMBL/GenBank/DDBJ whole genome shotgun (WGS) entry which is preliminary data.</text>
</comment>
<evidence type="ECO:0000313" key="3">
    <source>
        <dbReference type="Proteomes" id="UP001633002"/>
    </source>
</evidence>
<dbReference type="AlphaFoldDB" id="A0ABD3I9W5"/>
<reference evidence="2 3" key="1">
    <citation type="submission" date="2024-09" db="EMBL/GenBank/DDBJ databases">
        <title>Chromosome-scale assembly of Riccia sorocarpa.</title>
        <authorList>
            <person name="Paukszto L."/>
        </authorList>
    </citation>
    <scope>NUCLEOTIDE SEQUENCE [LARGE SCALE GENOMIC DNA]</scope>
    <source>
        <strain evidence="2">LP-2024</strain>
        <tissue evidence="2">Aerial parts of the thallus</tissue>
    </source>
</reference>
<gene>
    <name evidence="2" type="ORF">R1sor_018133</name>
</gene>
<sequence>MFDEHGVKYMTKYSEEADIFALEWLIRVLCADFFTDMTDEEMRSNPVTCAPPIERGPRAKVHSVGPQKVSRG</sequence>
<protein>
    <submittedName>
        <fullName evidence="2">Uncharacterized protein</fullName>
    </submittedName>
</protein>
<accession>A0ABD3I9W5</accession>
<dbReference type="EMBL" id="JBJQOH010000001">
    <property type="protein sequence ID" value="KAL3700111.1"/>
    <property type="molecule type" value="Genomic_DNA"/>
</dbReference>
<evidence type="ECO:0000256" key="1">
    <source>
        <dbReference type="SAM" id="MobiDB-lite"/>
    </source>
</evidence>
<name>A0ABD3I9W5_9MARC</name>
<feature type="region of interest" description="Disordered" evidence="1">
    <location>
        <begin position="44"/>
        <end position="72"/>
    </location>
</feature>
<organism evidence="2 3">
    <name type="scientific">Riccia sorocarpa</name>
    <dbReference type="NCBI Taxonomy" id="122646"/>
    <lineage>
        <taxon>Eukaryota</taxon>
        <taxon>Viridiplantae</taxon>
        <taxon>Streptophyta</taxon>
        <taxon>Embryophyta</taxon>
        <taxon>Marchantiophyta</taxon>
        <taxon>Marchantiopsida</taxon>
        <taxon>Marchantiidae</taxon>
        <taxon>Marchantiales</taxon>
        <taxon>Ricciaceae</taxon>
        <taxon>Riccia</taxon>
    </lineage>
</organism>
<proteinExistence type="predicted"/>